<evidence type="ECO:0000256" key="2">
    <source>
        <dbReference type="ARBA" id="ARBA00008170"/>
    </source>
</evidence>
<feature type="transmembrane region" description="Helical" evidence="8">
    <location>
        <begin position="860"/>
        <end position="878"/>
    </location>
</feature>
<evidence type="ECO:0000256" key="9">
    <source>
        <dbReference type="SAM" id="SignalP"/>
    </source>
</evidence>
<feature type="compositionally biased region" description="Polar residues" evidence="7">
    <location>
        <begin position="525"/>
        <end position="539"/>
    </location>
</feature>
<dbReference type="AlphaFoldDB" id="A0A2S4KR17"/>
<name>A0A2S4KR17_9HYPO</name>
<comment type="similarity">
    <text evidence="2">Belongs to the Ca(2+):cation antiporter (CaCA) (TC 2.A.19) family.</text>
</comment>
<dbReference type="STRING" id="94208.A0A2S4KR17"/>
<keyword evidence="3" id="KW-0813">Transport</keyword>
<dbReference type="PANTHER" id="PTHR12266:SF0">
    <property type="entry name" value="MITOCHONDRIAL SODIUM_CALCIUM EXCHANGER PROTEIN"/>
    <property type="match status" value="1"/>
</dbReference>
<evidence type="ECO:0000259" key="10">
    <source>
        <dbReference type="Pfam" id="PF01699"/>
    </source>
</evidence>
<feature type="region of interest" description="Disordered" evidence="7">
    <location>
        <begin position="325"/>
        <end position="344"/>
    </location>
</feature>
<proteinExistence type="inferred from homology"/>
<dbReference type="InterPro" id="IPR044880">
    <property type="entry name" value="NCX_ion-bd_dom_sf"/>
</dbReference>
<feature type="compositionally biased region" description="Low complexity" evidence="7">
    <location>
        <begin position="507"/>
        <end position="517"/>
    </location>
</feature>
<comment type="subcellular location">
    <subcellularLocation>
        <location evidence="1">Membrane</location>
        <topology evidence="1">Multi-pass membrane protein</topology>
    </subcellularLocation>
</comment>
<evidence type="ECO:0000313" key="11">
    <source>
        <dbReference type="EMBL" id="POR32632.1"/>
    </source>
</evidence>
<feature type="region of interest" description="Disordered" evidence="7">
    <location>
        <begin position="727"/>
        <end position="753"/>
    </location>
</feature>
<dbReference type="Pfam" id="PF01699">
    <property type="entry name" value="Na_Ca_ex"/>
    <property type="match status" value="2"/>
</dbReference>
<feature type="transmembrane region" description="Helical" evidence="8">
    <location>
        <begin position="205"/>
        <end position="224"/>
    </location>
</feature>
<evidence type="ECO:0000256" key="7">
    <source>
        <dbReference type="SAM" id="MobiDB-lite"/>
    </source>
</evidence>
<evidence type="ECO:0000256" key="4">
    <source>
        <dbReference type="ARBA" id="ARBA00022692"/>
    </source>
</evidence>
<evidence type="ECO:0000256" key="5">
    <source>
        <dbReference type="ARBA" id="ARBA00022989"/>
    </source>
</evidence>
<organism evidence="11 12">
    <name type="scientific">Tolypocladium paradoxum</name>
    <dbReference type="NCBI Taxonomy" id="94208"/>
    <lineage>
        <taxon>Eukaryota</taxon>
        <taxon>Fungi</taxon>
        <taxon>Dikarya</taxon>
        <taxon>Ascomycota</taxon>
        <taxon>Pezizomycotina</taxon>
        <taxon>Sordariomycetes</taxon>
        <taxon>Hypocreomycetidae</taxon>
        <taxon>Hypocreales</taxon>
        <taxon>Ophiocordycipitaceae</taxon>
        <taxon>Tolypocladium</taxon>
    </lineage>
</organism>
<feature type="chain" id="PRO_5015584220" evidence="9">
    <location>
        <begin position="36"/>
        <end position="1001"/>
    </location>
</feature>
<feature type="region of interest" description="Disordered" evidence="7">
    <location>
        <begin position="421"/>
        <end position="488"/>
    </location>
</feature>
<dbReference type="PROSITE" id="PS51257">
    <property type="entry name" value="PROKAR_LIPOPROTEIN"/>
    <property type="match status" value="1"/>
</dbReference>
<accession>A0A2S4KR17</accession>
<feature type="transmembrane region" description="Helical" evidence="8">
    <location>
        <begin position="823"/>
        <end position="848"/>
    </location>
</feature>
<feature type="transmembrane region" description="Helical" evidence="8">
    <location>
        <begin position="973"/>
        <end position="997"/>
    </location>
</feature>
<keyword evidence="5 8" id="KW-1133">Transmembrane helix</keyword>
<feature type="transmembrane region" description="Helical" evidence="8">
    <location>
        <begin position="791"/>
        <end position="811"/>
    </location>
</feature>
<feature type="transmembrane region" description="Helical" evidence="8">
    <location>
        <begin position="172"/>
        <end position="193"/>
    </location>
</feature>
<feature type="transmembrane region" description="Helical" evidence="8">
    <location>
        <begin position="890"/>
        <end position="916"/>
    </location>
</feature>
<feature type="transmembrane region" description="Helical" evidence="8">
    <location>
        <begin position="102"/>
        <end position="121"/>
    </location>
</feature>
<feature type="compositionally biased region" description="Basic and acidic residues" evidence="7">
    <location>
        <begin position="286"/>
        <end position="298"/>
    </location>
</feature>
<reference evidence="11 12" key="1">
    <citation type="submission" date="2018-01" db="EMBL/GenBank/DDBJ databases">
        <title>Harnessing the power of phylogenomics to disentangle the directionality and signatures of interkingdom host jumping in the parasitic fungal genus Tolypocladium.</title>
        <authorList>
            <person name="Quandt C.A."/>
            <person name="Patterson W."/>
            <person name="Spatafora J.W."/>
        </authorList>
    </citation>
    <scope>NUCLEOTIDE SEQUENCE [LARGE SCALE GENOMIC DNA]</scope>
    <source>
        <strain evidence="11 12">NRBC 100945</strain>
    </source>
</reference>
<dbReference type="Proteomes" id="UP000237481">
    <property type="component" value="Unassembled WGS sequence"/>
</dbReference>
<evidence type="ECO:0000256" key="3">
    <source>
        <dbReference type="ARBA" id="ARBA00022448"/>
    </source>
</evidence>
<dbReference type="GO" id="GO:0006874">
    <property type="term" value="P:intracellular calcium ion homeostasis"/>
    <property type="evidence" value="ECO:0007669"/>
    <property type="project" value="TreeGrafter"/>
</dbReference>
<feature type="compositionally biased region" description="Acidic residues" evidence="7">
    <location>
        <begin position="333"/>
        <end position="344"/>
    </location>
</feature>
<feature type="transmembrane region" description="Helical" evidence="8">
    <location>
        <begin position="759"/>
        <end position="779"/>
    </location>
</feature>
<dbReference type="Gene3D" id="1.20.1420.30">
    <property type="entry name" value="NCX, central ion-binding region"/>
    <property type="match status" value="2"/>
</dbReference>
<evidence type="ECO:0000256" key="1">
    <source>
        <dbReference type="ARBA" id="ARBA00004141"/>
    </source>
</evidence>
<evidence type="ECO:0000256" key="6">
    <source>
        <dbReference type="ARBA" id="ARBA00023136"/>
    </source>
</evidence>
<feature type="region of interest" description="Disordered" evidence="7">
    <location>
        <begin position="500"/>
        <end position="546"/>
    </location>
</feature>
<gene>
    <name evidence="11" type="ORF">TPAR_07146</name>
</gene>
<protein>
    <submittedName>
        <fullName evidence="11">Cation exchanger C3A12.06c</fullName>
    </submittedName>
</protein>
<feature type="transmembrane region" description="Helical" evidence="8">
    <location>
        <begin position="936"/>
        <end position="961"/>
    </location>
</feature>
<feature type="domain" description="Sodium/calcium exchanger membrane region" evidence="10">
    <location>
        <begin position="827"/>
        <end position="984"/>
    </location>
</feature>
<keyword evidence="4 8" id="KW-0812">Transmembrane</keyword>
<evidence type="ECO:0000313" key="12">
    <source>
        <dbReference type="Proteomes" id="UP000237481"/>
    </source>
</evidence>
<feature type="domain" description="Sodium/calcium exchanger membrane region" evidence="10">
    <location>
        <begin position="109"/>
        <end position="247"/>
    </location>
</feature>
<feature type="transmembrane region" description="Helical" evidence="8">
    <location>
        <begin position="236"/>
        <end position="253"/>
    </location>
</feature>
<keyword evidence="12" id="KW-1185">Reference proteome</keyword>
<feature type="region of interest" description="Disordered" evidence="7">
    <location>
        <begin position="281"/>
        <end position="314"/>
    </location>
</feature>
<feature type="signal peptide" evidence="9">
    <location>
        <begin position="1"/>
        <end position="35"/>
    </location>
</feature>
<dbReference type="GO" id="GO:0008324">
    <property type="term" value="F:monoatomic cation transmembrane transporter activity"/>
    <property type="evidence" value="ECO:0007669"/>
    <property type="project" value="TreeGrafter"/>
</dbReference>
<keyword evidence="6 8" id="KW-0472">Membrane</keyword>
<dbReference type="PANTHER" id="PTHR12266">
    <property type="entry name" value="NA+/CA2+ K+ INDEPENDENT EXCHANGER"/>
    <property type="match status" value="1"/>
</dbReference>
<sequence length="1001" mass="109538">MRPTKLRGSRLRSRPFCVTILLLSLLTAYSCLVHTQHSRHGGDRHDASDSLFKRGDGEPECGEVHSVTDQCAFVKRYCKDDDAGLLPYLELYYCTLGDAKPVAFAILVLWLGLLFTTIGIAASDFFSVNLSTIAAILGLSESLAGVTFLAFGNGSPDVFSTFAAMSSNSPSMAVGELIGAACFITGVVAGSMALVREFRVDRKTYARDIGFFIIAICFTMAFLADGRLRFWECWAMIGYYVVYVMTVVGWHWYAARRRRRLRREGEARSYFYGAVGQTGDELAGEPYRDDPDDVDHGVRQPSPSGSTAGGEAMSFERGPRIEIEGRAPAAEDANVDGEDDDDMDGDHERMVAAEVTRSMRVLRTGVKRHHNMNPIRPSLVGALEFRSALAQLQRESNLQLSLISENQLDGRARRGTICAFPDATHDSRDNVSASGATAARRDRALSSGDVPVSSTAIPELRDEEQGRLDSNLPVPEGTESGQRTPTAAPLFTIGGNLAPPPVGMTGDGLADDAQGQGRSPRLQIQIPSRRSSHSETTSPGAPFPRYTDSPMVMTPHARSEQPEIMLPTPASVRRHSHFHDLQVPVQVSRPVRWWPYSVLPPPQVLLATMFPTLQGWKEKTIWDKFLSTVSVPSIFLLVITLPVVDSETSEEDTSTDETAVEPWSHRGLGHSAPAISVERRQVEREGEWERYRRHTLSRSSSHRSLTSDLPNQLSLEHEETAIEPTAHVANGPSPVAAKPASDLPSVSNANDESPPWNRWLVCLQLFTGPQFAVFILWANLLEDWAQPGRELVRMVLYTLVGSLVLLGVLLVSTTEHARPRFHYSLCFLGFIISIAWISTIAGEVVGVLKAFGVVLRISEALLGLTIFAAGNSIGDLVADITVARLGYPVMALSACFGGPMLNILLGIGIGGVTMMVQSAKRKHAKHPDRPMEYGPYRVQVGGTLLISSITLLIMLILLLIVVPLNKWILSRKIGWGLIALWTMGTILNVVVEVTGIWGEAV</sequence>
<comment type="caution">
    <text evidence="11">The sequence shown here is derived from an EMBL/GenBank/DDBJ whole genome shotgun (WGS) entry which is preliminary data.</text>
</comment>
<dbReference type="GO" id="GO:0016020">
    <property type="term" value="C:membrane"/>
    <property type="evidence" value="ECO:0007669"/>
    <property type="project" value="UniProtKB-SubCell"/>
</dbReference>
<dbReference type="InterPro" id="IPR004837">
    <property type="entry name" value="NaCa_Exmemb"/>
</dbReference>
<dbReference type="EMBL" id="PKSG01000824">
    <property type="protein sequence ID" value="POR32632.1"/>
    <property type="molecule type" value="Genomic_DNA"/>
</dbReference>
<evidence type="ECO:0000256" key="8">
    <source>
        <dbReference type="SAM" id="Phobius"/>
    </source>
</evidence>
<feature type="transmembrane region" description="Helical" evidence="8">
    <location>
        <begin position="133"/>
        <end position="152"/>
    </location>
</feature>
<dbReference type="InterPro" id="IPR051359">
    <property type="entry name" value="CaCA_antiporter"/>
</dbReference>
<dbReference type="OrthoDB" id="407410at2759"/>
<keyword evidence="9" id="KW-0732">Signal</keyword>